<accession>A0ABD0RFM1</accession>
<organism evidence="2 3">
    <name type="scientific">Cirrhinus mrigala</name>
    <name type="common">Mrigala</name>
    <dbReference type="NCBI Taxonomy" id="683832"/>
    <lineage>
        <taxon>Eukaryota</taxon>
        <taxon>Metazoa</taxon>
        <taxon>Chordata</taxon>
        <taxon>Craniata</taxon>
        <taxon>Vertebrata</taxon>
        <taxon>Euteleostomi</taxon>
        <taxon>Actinopterygii</taxon>
        <taxon>Neopterygii</taxon>
        <taxon>Teleostei</taxon>
        <taxon>Ostariophysi</taxon>
        <taxon>Cypriniformes</taxon>
        <taxon>Cyprinidae</taxon>
        <taxon>Labeoninae</taxon>
        <taxon>Labeonini</taxon>
        <taxon>Cirrhinus</taxon>
    </lineage>
</organism>
<evidence type="ECO:0000313" key="2">
    <source>
        <dbReference type="EMBL" id="KAL0197244.1"/>
    </source>
</evidence>
<comment type="caution">
    <text evidence="2">The sequence shown here is derived from an EMBL/GenBank/DDBJ whole genome shotgun (WGS) entry which is preliminary data.</text>
</comment>
<dbReference type="Proteomes" id="UP001529510">
    <property type="component" value="Unassembled WGS sequence"/>
</dbReference>
<name>A0ABD0RFM1_CIRMR</name>
<gene>
    <name evidence="2" type="ORF">M9458_005784</name>
</gene>
<keyword evidence="3" id="KW-1185">Reference proteome</keyword>
<evidence type="ECO:0000313" key="3">
    <source>
        <dbReference type="Proteomes" id="UP001529510"/>
    </source>
</evidence>
<evidence type="ECO:0000256" key="1">
    <source>
        <dbReference type="SAM" id="MobiDB-lite"/>
    </source>
</evidence>
<dbReference type="EMBL" id="JAMKFB020000003">
    <property type="protein sequence ID" value="KAL0197244.1"/>
    <property type="molecule type" value="Genomic_DNA"/>
</dbReference>
<protein>
    <submittedName>
        <fullName evidence="2">Uncharacterized protein</fullName>
    </submittedName>
</protein>
<reference evidence="2 3" key="1">
    <citation type="submission" date="2024-05" db="EMBL/GenBank/DDBJ databases">
        <title>Genome sequencing and assembly of Indian major carp, Cirrhinus mrigala (Hamilton, 1822).</title>
        <authorList>
            <person name="Mohindra V."/>
            <person name="Chowdhury L.M."/>
            <person name="Lal K."/>
            <person name="Jena J.K."/>
        </authorList>
    </citation>
    <scope>NUCLEOTIDE SEQUENCE [LARGE SCALE GENOMIC DNA]</scope>
    <source>
        <strain evidence="2">CM1030</strain>
        <tissue evidence="2">Blood</tissue>
    </source>
</reference>
<feature type="non-terminal residue" evidence="2">
    <location>
        <position position="79"/>
    </location>
</feature>
<feature type="compositionally biased region" description="Polar residues" evidence="1">
    <location>
        <begin position="39"/>
        <end position="51"/>
    </location>
</feature>
<proteinExistence type="predicted"/>
<sequence length="79" mass="8678">PVFEDSGPGRPLSCFMEEPMPYTDPTGAAGGGNCRALESPNQEQRLQAQRIRNQDSRGHAHTPQNRPHGHQSPDLPEGY</sequence>
<feature type="region of interest" description="Disordered" evidence="1">
    <location>
        <begin position="1"/>
        <end position="79"/>
    </location>
</feature>
<feature type="non-terminal residue" evidence="2">
    <location>
        <position position="1"/>
    </location>
</feature>
<dbReference type="AlphaFoldDB" id="A0ABD0RFM1"/>